<evidence type="ECO:0000313" key="3">
    <source>
        <dbReference type="Proteomes" id="UP001501116"/>
    </source>
</evidence>
<protein>
    <submittedName>
        <fullName evidence="2">ADP-ribosylglycohydrolase family protein</fullName>
    </submittedName>
</protein>
<dbReference type="InterPro" id="IPR050792">
    <property type="entry name" value="ADP-ribosylglycohydrolase"/>
</dbReference>
<dbReference type="Gene3D" id="1.10.4080.10">
    <property type="entry name" value="ADP-ribosylation/Crystallin J1"/>
    <property type="match status" value="1"/>
</dbReference>
<dbReference type="PANTHER" id="PTHR16222:SF12">
    <property type="entry name" value="ADP-RIBOSYLGLYCOHYDROLASE-RELATED"/>
    <property type="match status" value="1"/>
</dbReference>
<comment type="caution">
    <text evidence="2">The sequence shown here is derived from an EMBL/GenBank/DDBJ whole genome shotgun (WGS) entry which is preliminary data.</text>
</comment>
<dbReference type="PANTHER" id="PTHR16222">
    <property type="entry name" value="ADP-RIBOSYLGLYCOHYDROLASE"/>
    <property type="match status" value="1"/>
</dbReference>
<dbReference type="Pfam" id="PF03747">
    <property type="entry name" value="ADP_ribosyl_GH"/>
    <property type="match status" value="1"/>
</dbReference>
<feature type="domain" description="Immunity protein 35" evidence="1">
    <location>
        <begin position="4"/>
        <end position="99"/>
    </location>
</feature>
<dbReference type="InterPro" id="IPR036705">
    <property type="entry name" value="Ribosyl_crysJ1_sf"/>
</dbReference>
<keyword evidence="3" id="KW-1185">Reference proteome</keyword>
<dbReference type="Pfam" id="PF15567">
    <property type="entry name" value="Imm35"/>
    <property type="match status" value="1"/>
</dbReference>
<organism evidence="2 3">
    <name type="scientific">Amycolatopsis minnesotensis</name>
    <dbReference type="NCBI Taxonomy" id="337894"/>
    <lineage>
        <taxon>Bacteria</taxon>
        <taxon>Bacillati</taxon>
        <taxon>Actinomycetota</taxon>
        <taxon>Actinomycetes</taxon>
        <taxon>Pseudonocardiales</taxon>
        <taxon>Pseudonocardiaceae</taxon>
        <taxon>Amycolatopsis</taxon>
    </lineage>
</organism>
<name>A0ABP5CMX8_9PSEU</name>
<gene>
    <name evidence="2" type="ORF">GCM10009754_43410</name>
</gene>
<evidence type="ECO:0000313" key="2">
    <source>
        <dbReference type="EMBL" id="GAA1966312.1"/>
    </source>
</evidence>
<dbReference type="RefSeq" id="WP_344421587.1">
    <property type="nucleotide sequence ID" value="NZ_BAAANN010000017.1"/>
</dbReference>
<dbReference type="InterPro" id="IPR005502">
    <property type="entry name" value="Ribosyl_crysJ1"/>
</dbReference>
<accession>A0ABP5CMX8</accession>
<dbReference type="InterPro" id="IPR029082">
    <property type="entry name" value="Imm35"/>
</dbReference>
<dbReference type="EMBL" id="BAAANN010000017">
    <property type="protein sequence ID" value="GAA1966312.1"/>
    <property type="molecule type" value="Genomic_DNA"/>
</dbReference>
<dbReference type="Proteomes" id="UP001501116">
    <property type="component" value="Unassembled WGS sequence"/>
</dbReference>
<proteinExistence type="predicted"/>
<dbReference type="SUPFAM" id="SSF101478">
    <property type="entry name" value="ADP-ribosylglycohydrolase"/>
    <property type="match status" value="1"/>
</dbReference>
<reference evidence="3" key="1">
    <citation type="journal article" date="2019" name="Int. J. Syst. Evol. Microbiol.">
        <title>The Global Catalogue of Microorganisms (GCM) 10K type strain sequencing project: providing services to taxonomists for standard genome sequencing and annotation.</title>
        <authorList>
            <consortium name="The Broad Institute Genomics Platform"/>
            <consortium name="The Broad Institute Genome Sequencing Center for Infectious Disease"/>
            <person name="Wu L."/>
            <person name="Ma J."/>
        </authorList>
    </citation>
    <scope>NUCLEOTIDE SEQUENCE [LARGE SCALE GENOMIC DNA]</scope>
    <source>
        <strain evidence="3">JCM 14545</strain>
    </source>
</reference>
<sequence>MERAEAVTRAEDWLAAARAADPGGTAIRADHDRVRRVPEGWAVPYDTVAWLDEGAADRRLFPPPVIVVTEPDGELRLAAPEPGGISVPLAFPGTEHWREIVDPEYADAGVGLFGVPEAVIAGWARVDASGQATGEQKENPAYRTGPIRRGYPRPENFLETVLLFGVGKWLSRAQVLTGVAGAEVVVPLDPESGEIPRGYYRQETPKLQVFTSTRWLPPDVHHWWHVDVARLAAMTPPPDLDLWGPPTMHTVLTGTELAEACAEWPRAAEPVDVRGACPESDEPVAAAAAEAAGKLGLAEPVEPPVRAATLARKRGFELTEDECRRTVLGKSWLARRRQPDPPDWPADLAANGLVPGYGNDGGVEPALDTFGKYFPLGLPGFRYGWERVTGAYVGFAIGEALGAAVDKLSLHEITTRYGPEGVTGFETAYTEPGQLGPLTQRLLFMTEAVIRSPHREDHQLEGKFGEVARNGVLRWLHTQGVPLQRVDGWLLRRPELHVKRDPQPSDLESGPTSLLAALPAALTDGGPGSGLDGGTRQAARLMAGQTTRDQDDLEAVTYLTWVWQEMLSSKAIVLPAAVQAKETASPSRSDQHGPAWDRIRAAVEAAAPVVPSYGLPSARDPETIGDGHDTLSVLGRTIAAVGSFENFPRRALRRAVNHSGRSALTGALAGALLGARLGIPGLPADWVGALELRHLVENVATDAFWHYDRHSALWHDPEHWKARYPQW</sequence>
<evidence type="ECO:0000259" key="1">
    <source>
        <dbReference type="Pfam" id="PF15567"/>
    </source>
</evidence>